<feature type="non-terminal residue" evidence="2">
    <location>
        <position position="205"/>
    </location>
</feature>
<feature type="compositionally biased region" description="Basic and acidic residues" evidence="1">
    <location>
        <begin position="40"/>
        <end position="113"/>
    </location>
</feature>
<dbReference type="AlphaFoldDB" id="B9T9J1"/>
<keyword evidence="3" id="KW-1185">Reference proteome</keyword>
<feature type="region of interest" description="Disordered" evidence="1">
    <location>
        <begin position="1"/>
        <end position="205"/>
    </location>
</feature>
<evidence type="ECO:0000313" key="3">
    <source>
        <dbReference type="Proteomes" id="UP000008311"/>
    </source>
</evidence>
<dbReference type="Proteomes" id="UP000008311">
    <property type="component" value="Unassembled WGS sequence"/>
</dbReference>
<feature type="compositionally biased region" description="Basic and acidic residues" evidence="1">
    <location>
        <begin position="165"/>
        <end position="176"/>
    </location>
</feature>
<name>B9T9J1_RICCO</name>
<evidence type="ECO:0000256" key="1">
    <source>
        <dbReference type="SAM" id="MobiDB-lite"/>
    </source>
</evidence>
<protein>
    <submittedName>
        <fullName evidence="2">Uncharacterized protein</fullName>
    </submittedName>
</protein>
<gene>
    <name evidence="2" type="ORF">RCOM_0001900</name>
</gene>
<feature type="compositionally biased region" description="Basic and acidic residues" evidence="1">
    <location>
        <begin position="191"/>
        <end position="205"/>
    </location>
</feature>
<evidence type="ECO:0000313" key="2">
    <source>
        <dbReference type="EMBL" id="EEF27474.1"/>
    </source>
</evidence>
<proteinExistence type="predicted"/>
<dbReference type="EMBL" id="EQ975381">
    <property type="protein sequence ID" value="EEF27474.1"/>
    <property type="molecule type" value="Genomic_DNA"/>
</dbReference>
<feature type="compositionally biased region" description="Basic and acidic residues" evidence="1">
    <location>
        <begin position="121"/>
        <end position="143"/>
    </location>
</feature>
<accession>B9T9J1</accession>
<reference evidence="3" key="1">
    <citation type="journal article" date="2010" name="Nat. Biotechnol.">
        <title>Draft genome sequence of the oilseed species Ricinus communis.</title>
        <authorList>
            <person name="Chan A.P."/>
            <person name="Crabtree J."/>
            <person name="Zhao Q."/>
            <person name="Lorenzi H."/>
            <person name="Orvis J."/>
            <person name="Puiu D."/>
            <person name="Melake-Berhan A."/>
            <person name="Jones K.M."/>
            <person name="Redman J."/>
            <person name="Chen G."/>
            <person name="Cahoon E.B."/>
            <person name="Gedil M."/>
            <person name="Stanke M."/>
            <person name="Haas B.J."/>
            <person name="Wortman J.R."/>
            <person name="Fraser-Liggett C.M."/>
            <person name="Ravel J."/>
            <person name="Rabinowicz P.D."/>
        </authorList>
    </citation>
    <scope>NUCLEOTIDE SEQUENCE [LARGE SCALE GENOMIC DNA]</scope>
    <source>
        <strain evidence="3">cv. Hale</strain>
    </source>
</reference>
<organism evidence="2 3">
    <name type="scientific">Ricinus communis</name>
    <name type="common">Castor bean</name>
    <dbReference type="NCBI Taxonomy" id="3988"/>
    <lineage>
        <taxon>Eukaryota</taxon>
        <taxon>Viridiplantae</taxon>
        <taxon>Streptophyta</taxon>
        <taxon>Embryophyta</taxon>
        <taxon>Tracheophyta</taxon>
        <taxon>Spermatophyta</taxon>
        <taxon>Magnoliopsida</taxon>
        <taxon>eudicotyledons</taxon>
        <taxon>Gunneridae</taxon>
        <taxon>Pentapetalae</taxon>
        <taxon>rosids</taxon>
        <taxon>fabids</taxon>
        <taxon>Malpighiales</taxon>
        <taxon>Euphorbiaceae</taxon>
        <taxon>Acalyphoideae</taxon>
        <taxon>Acalypheae</taxon>
        <taxon>Ricinus</taxon>
    </lineage>
</organism>
<sequence length="205" mass="23257">MARGAEQQGADEGRDDEADAADRLQGAHQLPLFAARRRLRQDALQRRSCRERQQVAEDEDIHHPAVRRDRVQEVGDGARGEADQRQPHLAEAPDQRREQPRLHDDRAHAHAEQGDAVVARRPVEAERREQDPRRLQHHLGEGDERVDDDQATDVRAAHEAQQGAERVDARPLERRAALARQGLGHGEVTVEEIRGGQRGRHVERQ</sequence>
<dbReference type="InParanoid" id="B9T9J1"/>